<name>A0ABS4J7H5_9BACL</name>
<reference evidence="2 3" key="1">
    <citation type="submission" date="2021-03" db="EMBL/GenBank/DDBJ databases">
        <title>Genomic Encyclopedia of Type Strains, Phase IV (KMG-IV): sequencing the most valuable type-strain genomes for metagenomic binning, comparative biology and taxonomic classification.</title>
        <authorList>
            <person name="Goeker M."/>
        </authorList>
    </citation>
    <scope>NUCLEOTIDE SEQUENCE [LARGE SCALE GENOMIC DNA]</scope>
    <source>
        <strain evidence="2 3">DSM 26048</strain>
    </source>
</reference>
<evidence type="ECO:0000313" key="2">
    <source>
        <dbReference type="EMBL" id="MBP1995795.1"/>
    </source>
</evidence>
<gene>
    <name evidence="2" type="ORF">J2Z66_007437</name>
</gene>
<evidence type="ECO:0000313" key="3">
    <source>
        <dbReference type="Proteomes" id="UP001519287"/>
    </source>
</evidence>
<accession>A0ABS4J7H5</accession>
<proteinExistence type="predicted"/>
<keyword evidence="3" id="KW-1185">Reference proteome</keyword>
<sequence>MPWLSALTGSVVYCGTIIEMVIGVLLGAVLGAVEPGVAGELEAAGSFGFSLLQATILQSAITATMLPIADFLTTVENIVINVLTSFVM</sequence>
<keyword evidence="1" id="KW-0472">Membrane</keyword>
<organism evidence="2 3">
    <name type="scientific">Paenibacillus eucommiae</name>
    <dbReference type="NCBI Taxonomy" id="1355755"/>
    <lineage>
        <taxon>Bacteria</taxon>
        <taxon>Bacillati</taxon>
        <taxon>Bacillota</taxon>
        <taxon>Bacilli</taxon>
        <taxon>Bacillales</taxon>
        <taxon>Paenibacillaceae</taxon>
        <taxon>Paenibacillus</taxon>
    </lineage>
</organism>
<protein>
    <submittedName>
        <fullName evidence="2">Uncharacterized protein</fullName>
    </submittedName>
</protein>
<dbReference type="RefSeq" id="WP_209977634.1">
    <property type="nucleotide sequence ID" value="NZ_JAGGLB010000039.1"/>
</dbReference>
<comment type="caution">
    <text evidence="2">The sequence shown here is derived from an EMBL/GenBank/DDBJ whole genome shotgun (WGS) entry which is preliminary data.</text>
</comment>
<evidence type="ECO:0000256" key="1">
    <source>
        <dbReference type="SAM" id="Phobius"/>
    </source>
</evidence>
<dbReference type="EMBL" id="JAGGLB010000039">
    <property type="protein sequence ID" value="MBP1995795.1"/>
    <property type="molecule type" value="Genomic_DNA"/>
</dbReference>
<keyword evidence="1" id="KW-1133">Transmembrane helix</keyword>
<feature type="transmembrane region" description="Helical" evidence="1">
    <location>
        <begin position="6"/>
        <end position="33"/>
    </location>
</feature>
<keyword evidence="1" id="KW-0812">Transmembrane</keyword>
<dbReference type="Proteomes" id="UP001519287">
    <property type="component" value="Unassembled WGS sequence"/>
</dbReference>